<feature type="transmembrane region" description="Helical" evidence="1">
    <location>
        <begin position="145"/>
        <end position="167"/>
    </location>
</feature>
<evidence type="ECO:0008006" key="4">
    <source>
        <dbReference type="Google" id="ProtNLM"/>
    </source>
</evidence>
<evidence type="ECO:0000256" key="1">
    <source>
        <dbReference type="SAM" id="Phobius"/>
    </source>
</evidence>
<dbReference type="Proteomes" id="UP000243333">
    <property type="component" value="Unassembled WGS sequence"/>
</dbReference>
<evidence type="ECO:0000313" key="2">
    <source>
        <dbReference type="EMBL" id="SDF56032.1"/>
    </source>
</evidence>
<protein>
    <recommendedName>
        <fullName evidence="4">UbiA prenyltransferase family protein</fullName>
    </recommendedName>
</protein>
<organism evidence="2 3">
    <name type="scientific">Sporolituus thermophilus DSM 23256</name>
    <dbReference type="NCBI Taxonomy" id="1123285"/>
    <lineage>
        <taxon>Bacteria</taxon>
        <taxon>Bacillati</taxon>
        <taxon>Bacillota</taxon>
        <taxon>Negativicutes</taxon>
        <taxon>Selenomonadales</taxon>
        <taxon>Sporomusaceae</taxon>
        <taxon>Sporolituus</taxon>
    </lineage>
</organism>
<accession>A0A1G7M2K8</accession>
<gene>
    <name evidence="2" type="ORF">SAMN05660235_01982</name>
</gene>
<feature type="transmembrane region" description="Helical" evidence="1">
    <location>
        <begin position="6"/>
        <end position="25"/>
    </location>
</feature>
<name>A0A1G7M2K8_9FIRM</name>
<dbReference type="RefSeq" id="WP_093690426.1">
    <property type="nucleotide sequence ID" value="NZ_FNBU01000015.1"/>
</dbReference>
<evidence type="ECO:0000313" key="3">
    <source>
        <dbReference type="Proteomes" id="UP000243333"/>
    </source>
</evidence>
<dbReference type="STRING" id="1123285.SAMN05660235_01982"/>
<keyword evidence="1" id="KW-1133">Transmembrane helix</keyword>
<keyword evidence="3" id="KW-1185">Reference proteome</keyword>
<dbReference type="OrthoDB" id="1680253at2"/>
<feature type="transmembrane region" description="Helical" evidence="1">
    <location>
        <begin position="173"/>
        <end position="190"/>
    </location>
</feature>
<keyword evidence="1" id="KW-0812">Transmembrane</keyword>
<proteinExistence type="predicted"/>
<dbReference type="AlphaFoldDB" id="A0A1G7M2K8"/>
<feature type="transmembrane region" description="Helical" evidence="1">
    <location>
        <begin position="99"/>
        <end position="125"/>
    </location>
</feature>
<sequence>MWPAISDFVVTVVAVVLCAAAVKLVDDFLDQELDRIAGRTNWSEFLGSGAMVYAIILIVFAACINASVSLPLFLASYIVGMFINLDHNFPTRLKGWQESLIVFGLGVLFFEWSNMVFSLLFILGVQLVDDCLDIYNDRRAGYHNWAYRLGIMECLLVAGLAFTAAWWLGGDRFLPVLFGTAAFYIGLLSCQEAKICR</sequence>
<feature type="transmembrane region" description="Helical" evidence="1">
    <location>
        <begin position="46"/>
        <end position="79"/>
    </location>
</feature>
<keyword evidence="1" id="KW-0472">Membrane</keyword>
<dbReference type="EMBL" id="FNBU01000015">
    <property type="protein sequence ID" value="SDF56032.1"/>
    <property type="molecule type" value="Genomic_DNA"/>
</dbReference>
<reference evidence="3" key="1">
    <citation type="submission" date="2016-10" db="EMBL/GenBank/DDBJ databases">
        <authorList>
            <person name="Varghese N."/>
            <person name="Submissions S."/>
        </authorList>
    </citation>
    <scope>NUCLEOTIDE SEQUENCE [LARGE SCALE GENOMIC DNA]</scope>
    <source>
        <strain evidence="3">DSM 23256</strain>
    </source>
</reference>